<feature type="binding site" evidence="8 12">
    <location>
        <position position="234"/>
    </location>
    <ligand>
        <name>substrate</name>
    </ligand>
</feature>
<evidence type="ECO:0000313" key="16">
    <source>
        <dbReference type="EMBL" id="SMH29147.1"/>
    </source>
</evidence>
<dbReference type="PRINTS" id="PR00083">
    <property type="entry name" value="HOLDHDRGNASE"/>
</dbReference>
<dbReference type="Gene3D" id="3.40.50.1980">
    <property type="entry name" value="Nitrogenase molybdenum iron protein domain"/>
    <property type="match status" value="2"/>
</dbReference>
<keyword evidence="8" id="KW-0368">Histidine biosynthesis</keyword>
<comment type="similarity">
    <text evidence="2 8 9 14">Belongs to the histidinol dehydrogenase family.</text>
</comment>
<feature type="active site" description="Proton acceptor" evidence="8 10">
    <location>
        <position position="324"/>
    </location>
</feature>
<feature type="binding site" evidence="8 12">
    <location>
        <position position="417"/>
    </location>
    <ligand>
        <name>substrate</name>
    </ligand>
</feature>
<evidence type="ECO:0000313" key="17">
    <source>
        <dbReference type="Proteomes" id="UP000193435"/>
    </source>
</evidence>
<dbReference type="InterPro" id="IPR016161">
    <property type="entry name" value="Ald_DH/histidinol_DH"/>
</dbReference>
<feature type="binding site" evidence="8 11">
    <location>
        <position position="211"/>
    </location>
    <ligand>
        <name>NAD(+)</name>
        <dbReference type="ChEBI" id="CHEBI:57540"/>
    </ligand>
</feature>
<dbReference type="UniPathway" id="UPA00031">
    <property type="reaction ID" value="UER00014"/>
</dbReference>
<evidence type="ECO:0000256" key="13">
    <source>
        <dbReference type="PIRSR" id="PIRSR000099-4"/>
    </source>
</evidence>
<evidence type="ECO:0000256" key="15">
    <source>
        <dbReference type="SAM" id="Coils"/>
    </source>
</evidence>
<dbReference type="PANTHER" id="PTHR21256:SF2">
    <property type="entry name" value="HISTIDINE BIOSYNTHESIS TRIFUNCTIONAL PROTEIN"/>
    <property type="match status" value="1"/>
</dbReference>
<feature type="binding site" evidence="8 12">
    <location>
        <position position="256"/>
    </location>
    <ligand>
        <name>substrate</name>
    </ligand>
</feature>
<organism evidence="16 17">
    <name type="scientific">Carnobacterium iners</name>
    <dbReference type="NCBI Taxonomy" id="1073423"/>
    <lineage>
        <taxon>Bacteria</taxon>
        <taxon>Bacillati</taxon>
        <taxon>Bacillota</taxon>
        <taxon>Bacilli</taxon>
        <taxon>Lactobacillales</taxon>
        <taxon>Carnobacteriaceae</taxon>
        <taxon>Carnobacterium</taxon>
    </lineage>
</organism>
<dbReference type="GO" id="GO:0000105">
    <property type="term" value="P:L-histidine biosynthetic process"/>
    <property type="evidence" value="ECO:0007669"/>
    <property type="project" value="UniProtKB-UniRule"/>
</dbReference>
<dbReference type="PANTHER" id="PTHR21256">
    <property type="entry name" value="HISTIDINOL DEHYDROGENASE HDH"/>
    <property type="match status" value="1"/>
</dbReference>
<proteinExistence type="inferred from homology"/>
<dbReference type="FunFam" id="3.40.50.1980:FF:000001">
    <property type="entry name" value="Histidinol dehydrogenase"/>
    <property type="match status" value="1"/>
</dbReference>
<dbReference type="GO" id="GO:0008270">
    <property type="term" value="F:zinc ion binding"/>
    <property type="evidence" value="ECO:0007669"/>
    <property type="project" value="UniProtKB-UniRule"/>
</dbReference>
<name>A0A1X7MXH5_9LACT</name>
<dbReference type="InterPro" id="IPR001692">
    <property type="entry name" value="Histidinol_DH_CS"/>
</dbReference>
<comment type="function">
    <text evidence="1 8">Catalyzes the sequential NAD-dependent oxidations of L-histidinol to L-histidinaldehyde and then to L-histidine.</text>
</comment>
<evidence type="ECO:0000256" key="14">
    <source>
        <dbReference type="RuleBase" id="RU004175"/>
    </source>
</evidence>
<feature type="binding site" evidence="8 13">
    <location>
        <position position="417"/>
    </location>
    <ligand>
        <name>Zn(2+)</name>
        <dbReference type="ChEBI" id="CHEBI:29105"/>
    </ligand>
</feature>
<feature type="binding site" evidence="8 13">
    <location>
        <position position="259"/>
    </location>
    <ligand>
        <name>Zn(2+)</name>
        <dbReference type="ChEBI" id="CHEBI:29105"/>
    </ligand>
</feature>
<dbReference type="Pfam" id="PF00815">
    <property type="entry name" value="Histidinol_dh"/>
    <property type="match status" value="1"/>
</dbReference>
<evidence type="ECO:0000256" key="2">
    <source>
        <dbReference type="ARBA" id="ARBA00010178"/>
    </source>
</evidence>
<feature type="binding site" evidence="8 13">
    <location>
        <position position="358"/>
    </location>
    <ligand>
        <name>Zn(2+)</name>
        <dbReference type="ChEBI" id="CHEBI:29105"/>
    </ligand>
</feature>
<keyword evidence="5 8" id="KW-0862">Zinc</keyword>
<dbReference type="STRING" id="1073423.SAMN04488700_1032"/>
<dbReference type="GO" id="GO:0051287">
    <property type="term" value="F:NAD binding"/>
    <property type="evidence" value="ECO:0007669"/>
    <property type="project" value="InterPro"/>
</dbReference>
<feature type="binding site" evidence="8 12">
    <location>
        <position position="358"/>
    </location>
    <ligand>
        <name>substrate</name>
    </ligand>
</feature>
<reference evidence="16 17" key="1">
    <citation type="submission" date="2017-04" db="EMBL/GenBank/DDBJ databases">
        <authorList>
            <person name="Afonso C.L."/>
            <person name="Miller P.J."/>
            <person name="Scott M.A."/>
            <person name="Spackman E."/>
            <person name="Goraichik I."/>
            <person name="Dimitrov K.M."/>
            <person name="Suarez D.L."/>
            <person name="Swayne D.E."/>
        </authorList>
    </citation>
    <scope>NUCLEOTIDE SEQUENCE [LARGE SCALE GENOMIC DNA]</scope>
    <source>
        <strain evidence="16 17">LMG26642</strain>
    </source>
</reference>
<dbReference type="GO" id="GO:0004399">
    <property type="term" value="F:histidinol dehydrogenase activity"/>
    <property type="evidence" value="ECO:0007669"/>
    <property type="project" value="UniProtKB-UniRule"/>
</dbReference>
<keyword evidence="4 8" id="KW-0479">Metal-binding</keyword>
<keyword evidence="8" id="KW-0028">Amino-acid biosynthesis</keyword>
<feature type="binding site" evidence="8 12">
    <location>
        <position position="412"/>
    </location>
    <ligand>
        <name>substrate</name>
    </ligand>
</feature>
<feature type="binding site" evidence="8 12">
    <location>
        <position position="259"/>
    </location>
    <ligand>
        <name>substrate</name>
    </ligand>
</feature>
<accession>A0A1X7MXH5</accession>
<dbReference type="Gene3D" id="1.20.5.1300">
    <property type="match status" value="1"/>
</dbReference>
<dbReference type="HAMAP" id="MF_01024">
    <property type="entry name" value="HisD"/>
    <property type="match status" value="1"/>
</dbReference>
<dbReference type="PIRSF" id="PIRSF000099">
    <property type="entry name" value="Histidinol_dh"/>
    <property type="match status" value="1"/>
</dbReference>
<evidence type="ECO:0000256" key="8">
    <source>
        <dbReference type="HAMAP-Rule" id="MF_01024"/>
    </source>
</evidence>
<feature type="binding site" evidence="8 11">
    <location>
        <position position="126"/>
    </location>
    <ligand>
        <name>NAD(+)</name>
        <dbReference type="ChEBI" id="CHEBI:57540"/>
    </ligand>
</feature>
<keyword evidence="6 8" id="KW-0560">Oxidoreductase</keyword>
<dbReference type="RefSeq" id="WP_085559228.1">
    <property type="nucleotide sequence ID" value="NZ_FOAH01000001.1"/>
</dbReference>
<protein>
    <recommendedName>
        <fullName evidence="3 8">Histidinol dehydrogenase</fullName>
        <shortName evidence="8">HDH</shortName>
        <ecNumber evidence="3 8">1.1.1.23</ecNumber>
    </recommendedName>
</protein>
<dbReference type="NCBIfam" id="TIGR00069">
    <property type="entry name" value="hisD"/>
    <property type="match status" value="1"/>
</dbReference>
<dbReference type="OrthoDB" id="9805269at2"/>
<sequence length="428" mass="46853">MIKIIEANKESEKIAKILSRSQMDSTEVLETVNQILEEVKTDGDKAVLKFTQLYDENKLENLKVTQEEIEAAKQAIDKDLEKALKNAIKNITTFHKKQVKEGFMINESPDVMLGQMVMPIEKVGLYIPGGTASYPSTVMMNAIPANLAGVKEIVITTPADKNGKIKDSVLVTADLLGVDQIYKIGGAQAVGALCYGSETIPKVDKIVGPGNIYVAMAKHKVSGLVGIDMIAGPSEVLIIADEKANPTFIAADLLAQAEHDKRAASIVVTDSHSQAKAIQKEVEIQLQMLERNEIAREALSEYGAIILCETKEQCFEIANDFAPEHLEILTENPFEDYKKIKNAGAIFLGEYSPEPLGDYYAGPNHTLPTSKTARFSSALGVDDFYKKTSLVYYSKEALRQASEDILLIANNEGLTGHANSIKVRMEES</sequence>
<evidence type="ECO:0000256" key="5">
    <source>
        <dbReference type="ARBA" id="ARBA00022833"/>
    </source>
</evidence>
<feature type="binding site" evidence="8 12">
    <location>
        <position position="325"/>
    </location>
    <ligand>
        <name>substrate</name>
    </ligand>
</feature>
<feature type="coiled-coil region" evidence="15">
    <location>
        <begin position="55"/>
        <end position="86"/>
    </location>
</feature>
<dbReference type="CDD" id="cd06572">
    <property type="entry name" value="Histidinol_dh"/>
    <property type="match status" value="1"/>
</dbReference>
<keyword evidence="15" id="KW-0175">Coiled coil</keyword>
<feature type="active site" description="Proton acceptor" evidence="8 10">
    <location>
        <position position="325"/>
    </location>
</feature>
<gene>
    <name evidence="8" type="primary">hisD</name>
    <name evidence="16" type="ORF">SAMN04488700_1032</name>
</gene>
<dbReference type="SUPFAM" id="SSF53720">
    <property type="entry name" value="ALDH-like"/>
    <property type="match status" value="1"/>
</dbReference>
<evidence type="ECO:0000256" key="6">
    <source>
        <dbReference type="ARBA" id="ARBA00023002"/>
    </source>
</evidence>
<evidence type="ECO:0000256" key="9">
    <source>
        <dbReference type="PIRNR" id="PIRNR000099"/>
    </source>
</evidence>
<feature type="binding site" evidence="8 11">
    <location>
        <position position="188"/>
    </location>
    <ligand>
        <name>NAD(+)</name>
        <dbReference type="ChEBI" id="CHEBI:57540"/>
    </ligand>
</feature>
<evidence type="ECO:0000256" key="3">
    <source>
        <dbReference type="ARBA" id="ARBA00012965"/>
    </source>
</evidence>
<dbReference type="PROSITE" id="PS00611">
    <property type="entry name" value="HISOL_DEHYDROGENASE"/>
    <property type="match status" value="1"/>
</dbReference>
<evidence type="ECO:0000256" key="10">
    <source>
        <dbReference type="PIRSR" id="PIRSR000099-1"/>
    </source>
</evidence>
<dbReference type="EC" id="1.1.1.23" evidence="3 8"/>
<dbReference type="InterPro" id="IPR012131">
    <property type="entry name" value="Hstdl_DH"/>
</dbReference>
<evidence type="ECO:0000256" key="4">
    <source>
        <dbReference type="ARBA" id="ARBA00022723"/>
    </source>
</evidence>
<evidence type="ECO:0000256" key="1">
    <source>
        <dbReference type="ARBA" id="ARBA00003850"/>
    </source>
</evidence>
<dbReference type="Proteomes" id="UP000193435">
    <property type="component" value="Unassembled WGS sequence"/>
</dbReference>
<dbReference type="EMBL" id="FXBJ01000002">
    <property type="protein sequence ID" value="SMH29147.1"/>
    <property type="molecule type" value="Genomic_DNA"/>
</dbReference>
<comment type="catalytic activity">
    <reaction evidence="7 8">
        <text>L-histidinol + 2 NAD(+) + H2O = L-histidine + 2 NADH + 3 H(+)</text>
        <dbReference type="Rhea" id="RHEA:20641"/>
        <dbReference type="ChEBI" id="CHEBI:15377"/>
        <dbReference type="ChEBI" id="CHEBI:15378"/>
        <dbReference type="ChEBI" id="CHEBI:57540"/>
        <dbReference type="ChEBI" id="CHEBI:57595"/>
        <dbReference type="ChEBI" id="CHEBI:57699"/>
        <dbReference type="ChEBI" id="CHEBI:57945"/>
        <dbReference type="EC" id="1.1.1.23"/>
    </reaction>
</comment>
<evidence type="ECO:0000256" key="11">
    <source>
        <dbReference type="PIRSR" id="PIRSR000099-2"/>
    </source>
</evidence>
<dbReference type="AlphaFoldDB" id="A0A1X7MXH5"/>
<evidence type="ECO:0000256" key="7">
    <source>
        <dbReference type="ARBA" id="ARBA00049489"/>
    </source>
</evidence>
<evidence type="ECO:0000256" key="12">
    <source>
        <dbReference type="PIRSR" id="PIRSR000099-3"/>
    </source>
</evidence>
<comment type="cofactor">
    <cofactor evidence="8 13">
        <name>Zn(2+)</name>
        <dbReference type="ChEBI" id="CHEBI:29105"/>
    </cofactor>
    <text evidence="8 13">Binds 1 zinc ion per subunit.</text>
</comment>
<comment type="pathway">
    <text evidence="8">Amino-acid biosynthesis; L-histidine biosynthesis; L-histidine from 5-phospho-alpha-D-ribose 1-diphosphate: step 9/9.</text>
</comment>
<dbReference type="FunFam" id="3.40.50.1980:FF:000026">
    <property type="entry name" value="Histidinol dehydrogenase"/>
    <property type="match status" value="1"/>
</dbReference>
<dbReference type="GO" id="GO:0005829">
    <property type="term" value="C:cytosol"/>
    <property type="evidence" value="ECO:0007669"/>
    <property type="project" value="TreeGrafter"/>
</dbReference>
<keyword evidence="17" id="KW-1185">Reference proteome</keyword>
<dbReference type="InterPro" id="IPR022695">
    <property type="entry name" value="Histidinol_DH_monofunct"/>
</dbReference>
<feature type="binding site" evidence="8 13">
    <location>
        <position position="256"/>
    </location>
    <ligand>
        <name>Zn(2+)</name>
        <dbReference type="ChEBI" id="CHEBI:29105"/>
    </ligand>
</feature>
<keyword evidence="8 11" id="KW-0520">NAD</keyword>